<dbReference type="KEGG" id="sliu:111364772"/>
<proteinExistence type="predicted"/>
<evidence type="ECO:0000313" key="4">
    <source>
        <dbReference type="RefSeq" id="XP_022837575.1"/>
    </source>
</evidence>
<evidence type="ECO:0000313" key="3">
    <source>
        <dbReference type="Proteomes" id="UP000301870"/>
    </source>
</evidence>
<dbReference type="GeneID" id="111364772"/>
<dbReference type="RefSeq" id="XP_022837575.1">
    <property type="nucleotide sequence ID" value="XM_022981807.1"/>
</dbReference>
<keyword evidence="3" id="KW-1185">Reference proteome</keyword>
<name>A0A9J7EU69_SPOLT</name>
<feature type="signal peptide" evidence="1">
    <location>
        <begin position="1"/>
        <end position="17"/>
    </location>
</feature>
<evidence type="ECO:0000259" key="2">
    <source>
        <dbReference type="Pfam" id="PF01522"/>
    </source>
</evidence>
<accession>A0A9J7EU69</accession>
<keyword evidence="1" id="KW-0732">Signal</keyword>
<dbReference type="PANTHER" id="PTHR45985">
    <property type="match status" value="1"/>
</dbReference>
<organism evidence="3 4">
    <name type="scientific">Spodoptera litura</name>
    <name type="common">Asian cotton leafworm</name>
    <dbReference type="NCBI Taxonomy" id="69820"/>
    <lineage>
        <taxon>Eukaryota</taxon>
        <taxon>Metazoa</taxon>
        <taxon>Ecdysozoa</taxon>
        <taxon>Arthropoda</taxon>
        <taxon>Hexapoda</taxon>
        <taxon>Insecta</taxon>
        <taxon>Pterygota</taxon>
        <taxon>Neoptera</taxon>
        <taxon>Endopterygota</taxon>
        <taxon>Lepidoptera</taxon>
        <taxon>Glossata</taxon>
        <taxon>Ditrysia</taxon>
        <taxon>Noctuoidea</taxon>
        <taxon>Noctuidae</taxon>
        <taxon>Amphipyrinae</taxon>
        <taxon>Spodoptera</taxon>
    </lineage>
</organism>
<dbReference type="Gene3D" id="3.20.20.370">
    <property type="entry name" value="Glycoside hydrolase/deacetylase"/>
    <property type="match status" value="1"/>
</dbReference>
<dbReference type="OrthoDB" id="504708at2759"/>
<protein>
    <submittedName>
        <fullName evidence="4">Uncharacterized protein LOC111364772</fullName>
    </submittedName>
</protein>
<gene>
    <name evidence="4" type="primary">LOC111364772</name>
</gene>
<evidence type="ECO:0000256" key="1">
    <source>
        <dbReference type="SAM" id="SignalP"/>
    </source>
</evidence>
<dbReference type="SUPFAM" id="SSF88713">
    <property type="entry name" value="Glycoside hydrolase/deacetylase"/>
    <property type="match status" value="1"/>
</dbReference>
<dbReference type="InterPro" id="IPR002509">
    <property type="entry name" value="NODB_dom"/>
</dbReference>
<dbReference type="InterPro" id="IPR052740">
    <property type="entry name" value="CE4"/>
</dbReference>
<dbReference type="Pfam" id="PF01522">
    <property type="entry name" value="Polysacc_deac_1"/>
    <property type="match status" value="1"/>
</dbReference>
<dbReference type="GO" id="GO:0005975">
    <property type="term" value="P:carbohydrate metabolic process"/>
    <property type="evidence" value="ECO:0007669"/>
    <property type="project" value="InterPro"/>
</dbReference>
<reference evidence="4" key="1">
    <citation type="submission" date="2025-08" db="UniProtKB">
        <authorList>
            <consortium name="RefSeq"/>
        </authorList>
    </citation>
    <scope>IDENTIFICATION</scope>
    <source>
        <strain evidence="4">Ishihara</strain>
        <tissue evidence="4">Whole body</tissue>
    </source>
</reference>
<sequence length="378" mass="43250">MRLTILVSVLVLGLVAAELPLAEICNEELCKLPNCRCSSTDIPGGFRPRDTPQFITLTFDDAVNVRNMATYREILYNRKNANGCPIGTTFYVSHEYSNYHLINELYNQGFEIALHSITHRTPTEFWATASYKDLKEEIADQKELIAHFANIPQESIRGVRIPFLQLAGNTSYQVMADHGLEYDSSWPTSKYLNPGLWPYTLDYASIQDCPVPPCPTASIPKPWVQPMLSFRDDRGYPCAMADSCYFTPNVTDVDAWYKLFITNFEEQYLGNRAPFGFYLHEWYLESQPGVKAAYIKFLDTVTRLSDVFLVNHGEVLDWVKNPVPLNEYMKKPCRSFTPTNCAMRPCNTFEPNNGKYYWFDICTSCPLFYPWVGNPLGA</sequence>
<dbReference type="InterPro" id="IPR011330">
    <property type="entry name" value="Glyco_hydro/deAcase_b/a-brl"/>
</dbReference>
<feature type="domain" description="NodB homology" evidence="2">
    <location>
        <begin position="51"/>
        <end position="182"/>
    </location>
</feature>
<dbReference type="CDD" id="cd10975">
    <property type="entry name" value="CE4_CDA_like_2"/>
    <property type="match status" value="1"/>
</dbReference>
<dbReference type="GO" id="GO:0016810">
    <property type="term" value="F:hydrolase activity, acting on carbon-nitrogen (but not peptide) bonds"/>
    <property type="evidence" value="ECO:0007669"/>
    <property type="project" value="InterPro"/>
</dbReference>
<dbReference type="PANTHER" id="PTHR45985:SF8">
    <property type="entry name" value="CHITIN DEACETYLASE-LIKE 9, ISOFORM A"/>
    <property type="match status" value="1"/>
</dbReference>
<dbReference type="AlphaFoldDB" id="A0A9J7EU69"/>
<feature type="chain" id="PRO_5039950778" evidence="1">
    <location>
        <begin position="18"/>
        <end position="378"/>
    </location>
</feature>
<dbReference type="Proteomes" id="UP000301870">
    <property type="component" value="Chromosome 5"/>
</dbReference>